<organism evidence="5">
    <name type="scientific">candidate division CPR3 bacterium</name>
    <dbReference type="NCBI Taxonomy" id="2268181"/>
    <lineage>
        <taxon>Bacteria</taxon>
        <taxon>Bacteria division CPR3</taxon>
    </lineage>
</organism>
<feature type="domain" description="Ribosome maturation factor RimP N-terminal" evidence="4">
    <location>
        <begin position="16"/>
        <end position="88"/>
    </location>
</feature>
<comment type="caution">
    <text evidence="5">The sequence shown here is derived from an EMBL/GenBank/DDBJ whole genome shotgun (WGS) entry which is preliminary data.</text>
</comment>
<evidence type="ECO:0000256" key="2">
    <source>
        <dbReference type="ARBA" id="ARBA00022517"/>
    </source>
</evidence>
<protein>
    <recommendedName>
        <fullName evidence="3">Ribosome maturation factor RimP</fullName>
    </recommendedName>
</protein>
<accession>A0A7V3JA90</accession>
<evidence type="ECO:0000313" key="5">
    <source>
        <dbReference type="EMBL" id="HFZ08977.1"/>
    </source>
</evidence>
<dbReference type="InterPro" id="IPR035956">
    <property type="entry name" value="RimP_N_sf"/>
</dbReference>
<dbReference type="GO" id="GO:0006412">
    <property type="term" value="P:translation"/>
    <property type="evidence" value="ECO:0007669"/>
    <property type="project" value="TreeGrafter"/>
</dbReference>
<comment type="similarity">
    <text evidence="3">Belongs to the RimP family.</text>
</comment>
<dbReference type="InterPro" id="IPR003728">
    <property type="entry name" value="Ribosome_maturation_RimP"/>
</dbReference>
<dbReference type="InterPro" id="IPR028989">
    <property type="entry name" value="RimP_N"/>
</dbReference>
<comment type="function">
    <text evidence="3">Required for maturation of 30S ribosomal subunits.</text>
</comment>
<dbReference type="Pfam" id="PF02576">
    <property type="entry name" value="RimP_N"/>
    <property type="match status" value="1"/>
</dbReference>
<reference evidence="5" key="1">
    <citation type="journal article" date="2020" name="mSystems">
        <title>Genome- and Community-Level Interaction Insights into Carbon Utilization and Element Cycling Functions of Hydrothermarchaeota in Hydrothermal Sediment.</title>
        <authorList>
            <person name="Zhou Z."/>
            <person name="Liu Y."/>
            <person name="Xu W."/>
            <person name="Pan J."/>
            <person name="Luo Z.H."/>
            <person name="Li M."/>
        </authorList>
    </citation>
    <scope>NUCLEOTIDE SEQUENCE [LARGE SCALE GENOMIC DNA]</scope>
    <source>
        <strain evidence="5">SpSt-757</strain>
    </source>
</reference>
<sequence>MKEEDVKKIEEKVTNIVEKLIKNTNYILVDVSFKGIGGRKKLEIALDKPGGITLDDCEKISNEISLMLDAEDFITGPYILEVTSPGLDRVLKTDRELSWGKGKKVIVYTESGEYKGILKDFDEDTLFIEPEIKISRKEVKKIKLNEV</sequence>
<dbReference type="GO" id="GO:0005829">
    <property type="term" value="C:cytosol"/>
    <property type="evidence" value="ECO:0007669"/>
    <property type="project" value="TreeGrafter"/>
</dbReference>
<dbReference type="AlphaFoldDB" id="A0A7V3JA90"/>
<dbReference type="EMBL" id="DTGG01000078">
    <property type="protein sequence ID" value="HFZ08977.1"/>
    <property type="molecule type" value="Genomic_DNA"/>
</dbReference>
<dbReference type="SUPFAM" id="SSF75420">
    <property type="entry name" value="YhbC-like, N-terminal domain"/>
    <property type="match status" value="1"/>
</dbReference>
<evidence type="ECO:0000256" key="1">
    <source>
        <dbReference type="ARBA" id="ARBA00022490"/>
    </source>
</evidence>
<keyword evidence="2 3" id="KW-0690">Ribosome biogenesis</keyword>
<dbReference type="FunFam" id="3.30.300.70:FF:000001">
    <property type="entry name" value="Ribosome maturation factor RimP"/>
    <property type="match status" value="1"/>
</dbReference>
<proteinExistence type="inferred from homology"/>
<keyword evidence="1 3" id="KW-0963">Cytoplasm</keyword>
<dbReference type="PANTHER" id="PTHR33867:SF1">
    <property type="entry name" value="RIBOSOME MATURATION FACTOR RIMP"/>
    <property type="match status" value="1"/>
</dbReference>
<dbReference type="HAMAP" id="MF_01077">
    <property type="entry name" value="RimP"/>
    <property type="match status" value="1"/>
</dbReference>
<dbReference type="GO" id="GO:0000028">
    <property type="term" value="P:ribosomal small subunit assembly"/>
    <property type="evidence" value="ECO:0007669"/>
    <property type="project" value="TreeGrafter"/>
</dbReference>
<name>A0A7V3JA90_UNCC3</name>
<comment type="subcellular location">
    <subcellularLocation>
        <location evidence="3">Cytoplasm</location>
    </subcellularLocation>
</comment>
<evidence type="ECO:0000256" key="3">
    <source>
        <dbReference type="HAMAP-Rule" id="MF_01077"/>
    </source>
</evidence>
<dbReference type="Gene3D" id="3.30.300.70">
    <property type="entry name" value="RimP-like superfamily, N-terminal"/>
    <property type="match status" value="1"/>
</dbReference>
<gene>
    <name evidence="3" type="primary">rimP</name>
    <name evidence="5" type="ORF">ENV41_02450</name>
</gene>
<dbReference type="PANTHER" id="PTHR33867">
    <property type="entry name" value="RIBOSOME MATURATION FACTOR RIMP"/>
    <property type="match status" value="1"/>
</dbReference>
<evidence type="ECO:0000259" key="4">
    <source>
        <dbReference type="Pfam" id="PF02576"/>
    </source>
</evidence>